<evidence type="ECO:0000313" key="2">
    <source>
        <dbReference type="EMBL" id="CAG8492096.1"/>
    </source>
</evidence>
<dbReference type="EMBL" id="CAJVQB010000493">
    <property type="protein sequence ID" value="CAG8492096.1"/>
    <property type="molecule type" value="Genomic_DNA"/>
</dbReference>
<evidence type="ECO:0000256" key="1">
    <source>
        <dbReference type="SAM" id="MobiDB-lite"/>
    </source>
</evidence>
<reference evidence="2 3" key="1">
    <citation type="submission" date="2021-06" db="EMBL/GenBank/DDBJ databases">
        <authorList>
            <person name="Kallberg Y."/>
            <person name="Tangrot J."/>
            <person name="Rosling A."/>
        </authorList>
    </citation>
    <scope>NUCLEOTIDE SEQUENCE [LARGE SCALE GENOMIC DNA]</scope>
    <source>
        <strain evidence="2 3">120-4 pot B 10/14</strain>
    </source>
</reference>
<dbReference type="Proteomes" id="UP000789901">
    <property type="component" value="Unassembled WGS sequence"/>
</dbReference>
<protein>
    <submittedName>
        <fullName evidence="2">11240_t:CDS:1</fullName>
    </submittedName>
</protein>
<organism evidence="2 3">
    <name type="scientific">Gigaspora margarita</name>
    <dbReference type="NCBI Taxonomy" id="4874"/>
    <lineage>
        <taxon>Eukaryota</taxon>
        <taxon>Fungi</taxon>
        <taxon>Fungi incertae sedis</taxon>
        <taxon>Mucoromycota</taxon>
        <taxon>Glomeromycotina</taxon>
        <taxon>Glomeromycetes</taxon>
        <taxon>Diversisporales</taxon>
        <taxon>Gigasporaceae</taxon>
        <taxon>Gigaspora</taxon>
    </lineage>
</organism>
<name>A0ABM8W0A5_GIGMA</name>
<proteinExistence type="predicted"/>
<sequence length="84" mass="9240">MVSTNVEIFATLIKTTDTSDEKQYQNSNTKGNDTNDELPAHTTISSNNDCSCNDDDTRAIMLRTMTLSMMTPGMATLMMKLPTA</sequence>
<feature type="region of interest" description="Disordered" evidence="1">
    <location>
        <begin position="17"/>
        <end position="45"/>
    </location>
</feature>
<comment type="caution">
    <text evidence="2">The sequence shown here is derived from an EMBL/GenBank/DDBJ whole genome shotgun (WGS) entry which is preliminary data.</text>
</comment>
<accession>A0ABM8W0A5</accession>
<evidence type="ECO:0000313" key="3">
    <source>
        <dbReference type="Proteomes" id="UP000789901"/>
    </source>
</evidence>
<gene>
    <name evidence="2" type="ORF">GMARGA_LOCUS1770</name>
</gene>
<keyword evidence="3" id="KW-1185">Reference proteome</keyword>